<reference evidence="8" key="2">
    <citation type="submission" date="2025-09" db="UniProtKB">
        <authorList>
            <consortium name="Ensembl"/>
        </authorList>
    </citation>
    <scope>IDENTIFICATION</scope>
</reference>
<keyword evidence="4" id="KW-0722">Serine protease inhibitor</keyword>
<dbReference type="Ensembl" id="ENSSMRT00000026613.1">
    <property type="protein sequence ID" value="ENSSMRP00000022761.1"/>
    <property type="gene ID" value="ENSSMRG00000017644.1"/>
</dbReference>
<reference evidence="8" key="1">
    <citation type="submission" date="2025-08" db="UniProtKB">
        <authorList>
            <consortium name="Ensembl"/>
        </authorList>
    </citation>
    <scope>IDENTIFICATION</scope>
</reference>
<evidence type="ECO:0000256" key="1">
    <source>
        <dbReference type="ARBA" id="ARBA00004613"/>
    </source>
</evidence>
<evidence type="ECO:0000256" key="3">
    <source>
        <dbReference type="ARBA" id="ARBA00022690"/>
    </source>
</evidence>
<keyword evidence="3" id="KW-0646">Protease inhibitor</keyword>
<dbReference type="InterPro" id="IPR050159">
    <property type="entry name" value="Kazal-type_SerProtInhib"/>
</dbReference>
<keyword evidence="9" id="KW-1185">Reference proteome</keyword>
<dbReference type="PANTHER" id="PTHR47499">
    <property type="entry name" value="SERINE PROTEASE INHIBITOR KAZAL-TYPE 7 SPINK7"/>
    <property type="match status" value="1"/>
</dbReference>
<feature type="chain" id="PRO_5034347351" description="Kazal-like domain-containing protein" evidence="6">
    <location>
        <begin position="26"/>
        <end position="138"/>
    </location>
</feature>
<feature type="domain" description="Kazal-like" evidence="7">
    <location>
        <begin position="26"/>
        <end position="78"/>
    </location>
</feature>
<evidence type="ECO:0000256" key="6">
    <source>
        <dbReference type="SAM" id="SignalP"/>
    </source>
</evidence>
<dbReference type="InterPro" id="IPR001239">
    <property type="entry name" value="Prot_inh_Kazal-m"/>
</dbReference>
<keyword evidence="5" id="KW-1015">Disulfide bond</keyword>
<comment type="subcellular location">
    <subcellularLocation>
        <location evidence="1">Secreted</location>
    </subcellularLocation>
</comment>
<name>A0A8D0DWA4_SALMN</name>
<dbReference type="PROSITE" id="PS00282">
    <property type="entry name" value="KAZAL_1"/>
    <property type="match status" value="2"/>
</dbReference>
<evidence type="ECO:0000313" key="9">
    <source>
        <dbReference type="Proteomes" id="UP000694421"/>
    </source>
</evidence>
<dbReference type="GO" id="GO:0004867">
    <property type="term" value="F:serine-type endopeptidase inhibitor activity"/>
    <property type="evidence" value="ECO:0007669"/>
    <property type="project" value="UniProtKB-KW"/>
</dbReference>
<evidence type="ECO:0000256" key="4">
    <source>
        <dbReference type="ARBA" id="ARBA00022900"/>
    </source>
</evidence>
<dbReference type="PANTHER" id="PTHR47499:SF1">
    <property type="entry name" value="SERINE PROTEASE INHIBITOR KAZAL-TYPE 7"/>
    <property type="match status" value="1"/>
</dbReference>
<keyword evidence="6" id="KW-0732">Signal</keyword>
<dbReference type="PROSITE" id="PS51465">
    <property type="entry name" value="KAZAL_2"/>
    <property type="match status" value="2"/>
</dbReference>
<dbReference type="AlphaFoldDB" id="A0A8D0DWA4"/>
<dbReference type="InterPro" id="IPR036058">
    <property type="entry name" value="Kazal_dom_sf"/>
</dbReference>
<evidence type="ECO:0000259" key="7">
    <source>
        <dbReference type="PROSITE" id="PS51465"/>
    </source>
</evidence>
<proteinExistence type="predicted"/>
<keyword evidence="2" id="KW-0964">Secreted</keyword>
<evidence type="ECO:0000313" key="8">
    <source>
        <dbReference type="Ensembl" id="ENSSMRP00000022761.1"/>
    </source>
</evidence>
<dbReference type="SUPFAM" id="SSF100895">
    <property type="entry name" value="Kazal-type serine protease inhibitors"/>
    <property type="match status" value="2"/>
</dbReference>
<dbReference type="GO" id="GO:0005576">
    <property type="term" value="C:extracellular region"/>
    <property type="evidence" value="ECO:0007669"/>
    <property type="project" value="UniProtKB-SubCell"/>
</dbReference>
<dbReference type="PRINTS" id="PR00290">
    <property type="entry name" value="KAZALINHBTR"/>
</dbReference>
<evidence type="ECO:0000256" key="2">
    <source>
        <dbReference type="ARBA" id="ARBA00022525"/>
    </source>
</evidence>
<dbReference type="InterPro" id="IPR002350">
    <property type="entry name" value="Kazal_dom"/>
</dbReference>
<dbReference type="Proteomes" id="UP000694421">
    <property type="component" value="Unplaced"/>
</dbReference>
<dbReference type="Pfam" id="PF00050">
    <property type="entry name" value="Kazal_1"/>
    <property type="match status" value="2"/>
</dbReference>
<organism evidence="8 9">
    <name type="scientific">Salvator merianae</name>
    <name type="common">Argentine black and white tegu</name>
    <name type="synonym">Tupinambis merianae</name>
    <dbReference type="NCBI Taxonomy" id="96440"/>
    <lineage>
        <taxon>Eukaryota</taxon>
        <taxon>Metazoa</taxon>
        <taxon>Chordata</taxon>
        <taxon>Craniata</taxon>
        <taxon>Vertebrata</taxon>
        <taxon>Euteleostomi</taxon>
        <taxon>Lepidosauria</taxon>
        <taxon>Squamata</taxon>
        <taxon>Bifurcata</taxon>
        <taxon>Unidentata</taxon>
        <taxon>Episquamata</taxon>
        <taxon>Laterata</taxon>
        <taxon>Teiioidea</taxon>
        <taxon>Teiidae</taxon>
        <taxon>Salvator</taxon>
    </lineage>
</organism>
<accession>A0A8D0DWA4</accession>
<protein>
    <recommendedName>
        <fullName evidence="7">Kazal-like domain-containing protein</fullName>
    </recommendedName>
</protein>
<feature type="signal peptide" evidence="6">
    <location>
        <begin position="1"/>
        <end position="25"/>
    </location>
</feature>
<sequence>DSFALTCLSVAAAIFWAISPPIMHCIDCSQYLTSATGKACHRIYKPLCGTDDITYANECELCNRQGERPLQTRDNLSLLCLQEYCAGFSPESLMCPMNYQPLCGSDGKTYNNKCDFCINALFSSKGSLFYGIYYQKKR</sequence>
<dbReference type="Gene3D" id="3.30.60.30">
    <property type="match status" value="2"/>
</dbReference>
<dbReference type="GeneTree" id="ENSGT01130000278840"/>
<feature type="domain" description="Kazal-like" evidence="7">
    <location>
        <begin position="81"/>
        <end position="130"/>
    </location>
</feature>
<dbReference type="SMART" id="SM00280">
    <property type="entry name" value="KAZAL"/>
    <property type="match status" value="2"/>
</dbReference>
<evidence type="ECO:0000256" key="5">
    <source>
        <dbReference type="ARBA" id="ARBA00023157"/>
    </source>
</evidence>